<reference evidence="1" key="1">
    <citation type="submission" date="2021-03" db="EMBL/GenBank/DDBJ databases">
        <title>Chromosome level genome of the anhydrobiotic midge Polypedilum vanderplanki.</title>
        <authorList>
            <person name="Yoshida Y."/>
            <person name="Kikawada T."/>
            <person name="Gusev O."/>
        </authorList>
    </citation>
    <scope>NUCLEOTIDE SEQUENCE</scope>
    <source>
        <strain evidence="1">NIAS01</strain>
        <tissue evidence="1">Whole body or cell culture</tissue>
    </source>
</reference>
<organism evidence="1 2">
    <name type="scientific">Polypedilum vanderplanki</name>
    <name type="common">Sleeping chironomid midge</name>
    <dbReference type="NCBI Taxonomy" id="319348"/>
    <lineage>
        <taxon>Eukaryota</taxon>
        <taxon>Metazoa</taxon>
        <taxon>Ecdysozoa</taxon>
        <taxon>Arthropoda</taxon>
        <taxon>Hexapoda</taxon>
        <taxon>Insecta</taxon>
        <taxon>Pterygota</taxon>
        <taxon>Neoptera</taxon>
        <taxon>Endopterygota</taxon>
        <taxon>Diptera</taxon>
        <taxon>Nematocera</taxon>
        <taxon>Chironomoidea</taxon>
        <taxon>Chironomidae</taxon>
        <taxon>Chironominae</taxon>
        <taxon>Polypedilum</taxon>
        <taxon>Polypedilum</taxon>
    </lineage>
</organism>
<dbReference type="EMBL" id="JADBJN010000003">
    <property type="protein sequence ID" value="KAG5671033.1"/>
    <property type="molecule type" value="Genomic_DNA"/>
</dbReference>
<accession>A0A9J6BMD2</accession>
<gene>
    <name evidence="1" type="ORF">PVAND_001251</name>
</gene>
<proteinExistence type="predicted"/>
<sequence length="89" mass="10477">MEAAKKYGFCKLVFGLLQQLMKAMTILMVDDLILTFFKSFRDPWYMEDKISITNDHFEGYDPKTYRILITQGKIDPHKTLKFKSSCCCH</sequence>
<comment type="caution">
    <text evidence="1">The sequence shown here is derived from an EMBL/GenBank/DDBJ whole genome shotgun (WGS) entry which is preliminary data.</text>
</comment>
<keyword evidence="2" id="KW-1185">Reference proteome</keyword>
<name>A0A9J6BMD2_POLVA</name>
<evidence type="ECO:0000313" key="2">
    <source>
        <dbReference type="Proteomes" id="UP001107558"/>
    </source>
</evidence>
<dbReference type="OrthoDB" id="1735038at2759"/>
<protein>
    <submittedName>
        <fullName evidence="1">Uncharacterized protein</fullName>
    </submittedName>
</protein>
<dbReference type="Proteomes" id="UP001107558">
    <property type="component" value="Chromosome 3"/>
</dbReference>
<evidence type="ECO:0000313" key="1">
    <source>
        <dbReference type="EMBL" id="KAG5671033.1"/>
    </source>
</evidence>
<dbReference type="AlphaFoldDB" id="A0A9J6BMD2"/>